<protein>
    <recommendedName>
        <fullName evidence="1">Transposase IS200-like domain-containing protein</fullName>
    </recommendedName>
</protein>
<reference evidence="2 3" key="1">
    <citation type="journal article" date="2016" name="Nat. Commun.">
        <title>Thousands of microbial genomes shed light on interconnected biogeochemical processes in an aquifer system.</title>
        <authorList>
            <person name="Anantharaman K."/>
            <person name="Brown C.T."/>
            <person name="Hug L.A."/>
            <person name="Sharon I."/>
            <person name="Castelle C.J."/>
            <person name="Probst A.J."/>
            <person name="Thomas B.C."/>
            <person name="Singh A."/>
            <person name="Wilkins M.J."/>
            <person name="Karaoz U."/>
            <person name="Brodie E.L."/>
            <person name="Williams K.H."/>
            <person name="Hubbard S.S."/>
            <person name="Banfield J.F."/>
        </authorList>
    </citation>
    <scope>NUCLEOTIDE SEQUENCE [LARGE SCALE GENOMIC DNA]</scope>
</reference>
<dbReference type="SMART" id="SM01321">
    <property type="entry name" value="Y1_Tnp"/>
    <property type="match status" value="1"/>
</dbReference>
<proteinExistence type="predicted"/>
<dbReference type="Proteomes" id="UP000179241">
    <property type="component" value="Unassembled WGS sequence"/>
</dbReference>
<dbReference type="InterPro" id="IPR036515">
    <property type="entry name" value="Transposase_17_sf"/>
</dbReference>
<dbReference type="GO" id="GO:0004803">
    <property type="term" value="F:transposase activity"/>
    <property type="evidence" value="ECO:0007669"/>
    <property type="project" value="InterPro"/>
</dbReference>
<name>A0A1F8CKW2_9BACT</name>
<comment type="caution">
    <text evidence="2">The sequence shown here is derived from an EMBL/GenBank/DDBJ whole genome shotgun (WGS) entry which is preliminary data.</text>
</comment>
<dbReference type="PANTHER" id="PTHR34322:SF2">
    <property type="entry name" value="TRANSPOSASE IS200-LIKE DOMAIN-CONTAINING PROTEIN"/>
    <property type="match status" value="1"/>
</dbReference>
<gene>
    <name evidence="2" type="ORF">A2188_00490</name>
</gene>
<sequence length="221" mass="26290">MPARNSRKIYYENGFYHVYNRGVEKRPIFEDQQDISVFLSYLKEYLSYRDDNLLLHKIGSGELTSKEKRDCVNRIQLNNFFNEISLLCYGLMPNHFHFLLRQEQERSMDILMNSLGTRYTMYFNKKYKRVGSLYQGVYKAVEVSSEEYLLYLSKYIHYQTLVINYPSSFEEYLGRRKTDWVNTDIILSYFSKANDANSYEAFVKGVDFEGLSLVKDLVLED</sequence>
<feature type="domain" description="Transposase IS200-like" evidence="1">
    <location>
        <begin position="11"/>
        <end position="159"/>
    </location>
</feature>
<dbReference type="GO" id="GO:0003677">
    <property type="term" value="F:DNA binding"/>
    <property type="evidence" value="ECO:0007669"/>
    <property type="project" value="InterPro"/>
</dbReference>
<evidence type="ECO:0000313" key="2">
    <source>
        <dbReference type="EMBL" id="OGM76977.1"/>
    </source>
</evidence>
<dbReference type="AlphaFoldDB" id="A0A1F8CKW2"/>
<accession>A0A1F8CKW2</accession>
<dbReference type="PANTHER" id="PTHR34322">
    <property type="entry name" value="TRANSPOSASE, Y1_TNP DOMAIN-CONTAINING"/>
    <property type="match status" value="1"/>
</dbReference>
<dbReference type="EMBL" id="MGHU01000037">
    <property type="protein sequence ID" value="OGM76977.1"/>
    <property type="molecule type" value="Genomic_DNA"/>
</dbReference>
<dbReference type="GO" id="GO:0006313">
    <property type="term" value="P:DNA transposition"/>
    <property type="evidence" value="ECO:0007669"/>
    <property type="project" value="InterPro"/>
</dbReference>
<organism evidence="2 3">
    <name type="scientific">Candidatus Woesebacteria bacterium RIFOXYA1_FULL_43_9</name>
    <dbReference type="NCBI Taxonomy" id="1802534"/>
    <lineage>
        <taxon>Bacteria</taxon>
        <taxon>Candidatus Woeseibacteriota</taxon>
    </lineage>
</organism>
<dbReference type="InterPro" id="IPR002686">
    <property type="entry name" value="Transposase_17"/>
</dbReference>
<evidence type="ECO:0000259" key="1">
    <source>
        <dbReference type="SMART" id="SM01321"/>
    </source>
</evidence>
<dbReference type="Pfam" id="PF01797">
    <property type="entry name" value="Y1_Tnp"/>
    <property type="match status" value="1"/>
</dbReference>
<evidence type="ECO:0000313" key="3">
    <source>
        <dbReference type="Proteomes" id="UP000179241"/>
    </source>
</evidence>
<dbReference type="Gene3D" id="3.30.70.1290">
    <property type="entry name" value="Transposase IS200-like"/>
    <property type="match status" value="1"/>
</dbReference>
<dbReference type="SUPFAM" id="SSF143422">
    <property type="entry name" value="Transposase IS200-like"/>
    <property type="match status" value="1"/>
</dbReference>